<evidence type="ECO:0000313" key="1">
    <source>
        <dbReference type="EMBL" id="EEV01816.1"/>
    </source>
</evidence>
<accession>C7G8L3</accession>
<dbReference type="EMBL" id="ABYJ02000055">
    <property type="protein sequence ID" value="EEV01816.1"/>
    <property type="molecule type" value="Genomic_DNA"/>
</dbReference>
<dbReference type="AlphaFoldDB" id="C7G8L3"/>
<dbReference type="Proteomes" id="UP000004828">
    <property type="component" value="Unassembled WGS sequence"/>
</dbReference>
<sequence>MGILCNFDIVNQKIAKEFSPHEIHGTPRKWSTQILAFCIESKSKKELASFCGFKDLRNFTLKHINPFGYKKTPENLDFPGFVNIIRLSLSR</sequence>
<protein>
    <submittedName>
        <fullName evidence="1">Uncharacterized protein</fullName>
    </submittedName>
</protein>
<name>C7G8L3_9FIRM</name>
<organism evidence="1 2">
    <name type="scientific">Roseburia intestinalis L1-82</name>
    <dbReference type="NCBI Taxonomy" id="536231"/>
    <lineage>
        <taxon>Bacteria</taxon>
        <taxon>Bacillati</taxon>
        <taxon>Bacillota</taxon>
        <taxon>Clostridia</taxon>
        <taxon>Lachnospirales</taxon>
        <taxon>Lachnospiraceae</taxon>
        <taxon>Roseburia</taxon>
    </lineage>
</organism>
<gene>
    <name evidence="1" type="ORF">ROSINTL182_06239</name>
</gene>
<dbReference type="HOGENOM" id="CLU_2425060_0_0_9"/>
<reference evidence="1 2" key="1">
    <citation type="submission" date="2009-08" db="EMBL/GenBank/DDBJ databases">
        <authorList>
            <person name="Weinstock G."/>
            <person name="Sodergren E."/>
            <person name="Clifton S."/>
            <person name="Fulton L."/>
            <person name="Fulton B."/>
            <person name="Courtney L."/>
            <person name="Fronick C."/>
            <person name="Harrison M."/>
            <person name="Strong C."/>
            <person name="Farmer C."/>
            <person name="Delahaunty K."/>
            <person name="Markovic C."/>
            <person name="Hall O."/>
            <person name="Minx P."/>
            <person name="Tomlinson C."/>
            <person name="Mitreva M."/>
            <person name="Nelson J."/>
            <person name="Hou S."/>
            <person name="Wollam A."/>
            <person name="Pepin K.H."/>
            <person name="Johnson M."/>
            <person name="Bhonagiri V."/>
            <person name="Nash W.E."/>
            <person name="Warren W."/>
            <person name="Chinwalla A."/>
            <person name="Mardis E.R."/>
            <person name="Wilson R.K."/>
        </authorList>
    </citation>
    <scope>NUCLEOTIDE SEQUENCE [LARGE SCALE GENOMIC DNA]</scope>
    <source>
        <strain evidence="1 2">L1-82</strain>
    </source>
</reference>
<proteinExistence type="predicted"/>
<comment type="caution">
    <text evidence="1">The sequence shown here is derived from an EMBL/GenBank/DDBJ whole genome shotgun (WGS) entry which is preliminary data.</text>
</comment>
<evidence type="ECO:0000313" key="2">
    <source>
        <dbReference type="Proteomes" id="UP000004828"/>
    </source>
</evidence>